<dbReference type="InterPro" id="IPR011701">
    <property type="entry name" value="MFS"/>
</dbReference>
<evidence type="ECO:0000313" key="8">
    <source>
        <dbReference type="EMBL" id="KRL90273.1"/>
    </source>
</evidence>
<feature type="transmembrane region" description="Helical" evidence="6">
    <location>
        <begin position="344"/>
        <end position="363"/>
    </location>
</feature>
<accession>A0A0R1UAB8</accession>
<keyword evidence="3 6" id="KW-0812">Transmembrane</keyword>
<dbReference type="PROSITE" id="PS50850">
    <property type="entry name" value="MFS"/>
    <property type="match status" value="1"/>
</dbReference>
<keyword evidence="5 6" id="KW-0472">Membrane</keyword>
<dbReference type="AlphaFoldDB" id="A0A0R1UAB8"/>
<keyword evidence="9" id="KW-1185">Reference proteome</keyword>
<gene>
    <name evidence="8" type="ORF">FC46_GL000284</name>
</gene>
<feature type="transmembrane region" description="Helical" evidence="6">
    <location>
        <begin position="286"/>
        <end position="304"/>
    </location>
</feature>
<dbReference type="EMBL" id="AZFM01000012">
    <property type="protein sequence ID" value="KRL90273.1"/>
    <property type="molecule type" value="Genomic_DNA"/>
</dbReference>
<evidence type="ECO:0000256" key="3">
    <source>
        <dbReference type="ARBA" id="ARBA00022692"/>
    </source>
</evidence>
<dbReference type="InterPro" id="IPR020846">
    <property type="entry name" value="MFS_dom"/>
</dbReference>
<dbReference type="STRING" id="1423763.FC46_GL000284"/>
<dbReference type="InterPro" id="IPR036259">
    <property type="entry name" value="MFS_trans_sf"/>
</dbReference>
<dbReference type="RefSeq" id="WP_057798458.1">
    <property type="nucleotide sequence ID" value="NZ_AZFM01000012.1"/>
</dbReference>
<dbReference type="PATRIC" id="fig|1423763.3.peg.289"/>
<dbReference type="Gene3D" id="1.20.1250.20">
    <property type="entry name" value="MFS general substrate transporter like domains"/>
    <property type="match status" value="1"/>
</dbReference>
<evidence type="ECO:0000259" key="7">
    <source>
        <dbReference type="PROSITE" id="PS50850"/>
    </source>
</evidence>
<sequence>MEIKETENSYINLSGLQIIFMATSIGIIVANMFYIQPIEPMITQSFGVSASTTSILGMLAQASYALGLLFLVPLGDLFNRYYLLQIMELISSLALLLAFISPNVYLFGIATFIIGLTSIGGQIVIPYAAYLTPIDKQGPLLGSLISGMLTGILFARTFSGIIAASLGWHAVYGVAAVLNILLLIFMHYLIPQDPRIKPAANNYGEIISSLPKLFKKYRYLRGSALNAFALFGIANLFWGTLSFLLEKYYGFGSEVAGSMGLLGVVSIFAAPFIGKMVDKYSPKTNIRISWLLGAISFIIFSIFIKNIWMLMIGIIILDLSTQFSQVTNQAIIQSLSRKENSRNNSIFMFSYFIGGSIGTMIGINAWSIFGWSGVAGAAAIFLLIALIGYKTLGTPDELE</sequence>
<feature type="transmembrane region" description="Helical" evidence="6">
    <location>
        <begin position="170"/>
        <end position="190"/>
    </location>
</feature>
<feature type="domain" description="Major facilitator superfamily (MFS) profile" evidence="7">
    <location>
        <begin position="10"/>
        <end position="391"/>
    </location>
</feature>
<keyword evidence="4 6" id="KW-1133">Transmembrane helix</keyword>
<name>A0A0R1UAB8_9LACO</name>
<feature type="transmembrane region" description="Helical" evidence="6">
    <location>
        <begin position="81"/>
        <end position="100"/>
    </location>
</feature>
<dbReference type="SUPFAM" id="SSF103473">
    <property type="entry name" value="MFS general substrate transporter"/>
    <property type="match status" value="1"/>
</dbReference>
<feature type="transmembrane region" description="Helical" evidence="6">
    <location>
        <begin position="256"/>
        <end position="274"/>
    </location>
</feature>
<dbReference type="Proteomes" id="UP000051036">
    <property type="component" value="Unassembled WGS sequence"/>
</dbReference>
<organism evidence="8 9">
    <name type="scientific">Lactobacillus kalixensis DSM 16043</name>
    <dbReference type="NCBI Taxonomy" id="1423763"/>
    <lineage>
        <taxon>Bacteria</taxon>
        <taxon>Bacillati</taxon>
        <taxon>Bacillota</taxon>
        <taxon>Bacilli</taxon>
        <taxon>Lactobacillales</taxon>
        <taxon>Lactobacillaceae</taxon>
        <taxon>Lactobacillus</taxon>
    </lineage>
</organism>
<feature type="transmembrane region" description="Helical" evidence="6">
    <location>
        <begin position="106"/>
        <end position="128"/>
    </location>
</feature>
<feature type="transmembrane region" description="Helical" evidence="6">
    <location>
        <begin position="140"/>
        <end position="164"/>
    </location>
</feature>
<feature type="transmembrane region" description="Helical" evidence="6">
    <location>
        <begin position="55"/>
        <end position="74"/>
    </location>
</feature>
<dbReference type="CDD" id="cd17324">
    <property type="entry name" value="MFS_NepI_like"/>
    <property type="match status" value="1"/>
</dbReference>
<evidence type="ECO:0000256" key="6">
    <source>
        <dbReference type="SAM" id="Phobius"/>
    </source>
</evidence>
<protein>
    <submittedName>
        <fullName evidence="8">Membrane protein</fullName>
    </submittedName>
</protein>
<dbReference type="PANTHER" id="PTHR42910">
    <property type="entry name" value="TRANSPORTER SCO4007-RELATED"/>
    <property type="match status" value="1"/>
</dbReference>
<evidence type="ECO:0000256" key="5">
    <source>
        <dbReference type="ARBA" id="ARBA00023136"/>
    </source>
</evidence>
<dbReference type="PANTHER" id="PTHR42910:SF1">
    <property type="entry name" value="MAJOR FACILITATOR SUPERFAMILY (MFS) PROFILE DOMAIN-CONTAINING PROTEIN"/>
    <property type="match status" value="1"/>
</dbReference>
<feature type="transmembrane region" description="Helical" evidence="6">
    <location>
        <begin position="369"/>
        <end position="389"/>
    </location>
</feature>
<feature type="transmembrane region" description="Helical" evidence="6">
    <location>
        <begin position="224"/>
        <end position="244"/>
    </location>
</feature>
<dbReference type="Pfam" id="PF07690">
    <property type="entry name" value="MFS_1"/>
    <property type="match status" value="1"/>
</dbReference>
<reference evidence="8 9" key="1">
    <citation type="journal article" date="2015" name="Genome Announc.">
        <title>Expanding the biotechnology potential of lactobacilli through comparative genomics of 213 strains and associated genera.</title>
        <authorList>
            <person name="Sun Z."/>
            <person name="Harris H.M."/>
            <person name="McCann A."/>
            <person name="Guo C."/>
            <person name="Argimon S."/>
            <person name="Zhang W."/>
            <person name="Yang X."/>
            <person name="Jeffery I.B."/>
            <person name="Cooney J.C."/>
            <person name="Kagawa T.F."/>
            <person name="Liu W."/>
            <person name="Song Y."/>
            <person name="Salvetti E."/>
            <person name="Wrobel A."/>
            <person name="Rasinkangas P."/>
            <person name="Parkhill J."/>
            <person name="Rea M.C."/>
            <person name="O'Sullivan O."/>
            <person name="Ritari J."/>
            <person name="Douillard F.P."/>
            <person name="Paul Ross R."/>
            <person name="Yang R."/>
            <person name="Briner A.E."/>
            <person name="Felis G.E."/>
            <person name="de Vos W.M."/>
            <person name="Barrangou R."/>
            <person name="Klaenhammer T.R."/>
            <person name="Caufield P.W."/>
            <person name="Cui Y."/>
            <person name="Zhang H."/>
            <person name="O'Toole P.W."/>
        </authorList>
    </citation>
    <scope>NUCLEOTIDE SEQUENCE [LARGE SCALE GENOMIC DNA]</scope>
    <source>
        <strain evidence="8 9">DSM 16043</strain>
    </source>
</reference>
<comment type="subcellular location">
    <subcellularLocation>
        <location evidence="1">Cell membrane</location>
        <topology evidence="1">Multi-pass membrane protein</topology>
    </subcellularLocation>
</comment>
<proteinExistence type="predicted"/>
<comment type="caution">
    <text evidence="8">The sequence shown here is derived from an EMBL/GenBank/DDBJ whole genome shotgun (WGS) entry which is preliminary data.</text>
</comment>
<evidence type="ECO:0000256" key="4">
    <source>
        <dbReference type="ARBA" id="ARBA00022989"/>
    </source>
</evidence>
<evidence type="ECO:0000313" key="9">
    <source>
        <dbReference type="Proteomes" id="UP000051036"/>
    </source>
</evidence>
<evidence type="ECO:0000256" key="1">
    <source>
        <dbReference type="ARBA" id="ARBA00004651"/>
    </source>
</evidence>
<keyword evidence="2" id="KW-0813">Transport</keyword>
<dbReference type="GO" id="GO:0022857">
    <property type="term" value="F:transmembrane transporter activity"/>
    <property type="evidence" value="ECO:0007669"/>
    <property type="project" value="InterPro"/>
</dbReference>
<evidence type="ECO:0000256" key="2">
    <source>
        <dbReference type="ARBA" id="ARBA00022448"/>
    </source>
</evidence>
<feature type="transmembrane region" description="Helical" evidence="6">
    <location>
        <begin position="12"/>
        <end position="35"/>
    </location>
</feature>
<dbReference type="GO" id="GO:0005886">
    <property type="term" value="C:plasma membrane"/>
    <property type="evidence" value="ECO:0007669"/>
    <property type="project" value="UniProtKB-SubCell"/>
</dbReference>